<proteinExistence type="predicted"/>
<feature type="compositionally biased region" description="Basic and acidic residues" evidence="1">
    <location>
        <begin position="112"/>
        <end position="123"/>
    </location>
</feature>
<dbReference type="Proteomes" id="UP001152561">
    <property type="component" value="Unassembled WGS sequence"/>
</dbReference>
<evidence type="ECO:0000313" key="2">
    <source>
        <dbReference type="EMBL" id="KAJ8555441.1"/>
    </source>
</evidence>
<keyword evidence="3" id="KW-1185">Reference proteome</keyword>
<gene>
    <name evidence="2" type="ORF">K7X08_012937</name>
</gene>
<comment type="caution">
    <text evidence="2">The sequence shown here is derived from an EMBL/GenBank/DDBJ whole genome shotgun (WGS) entry which is preliminary data.</text>
</comment>
<reference evidence="3" key="1">
    <citation type="journal article" date="2023" name="Proc. Natl. Acad. Sci. U.S.A.">
        <title>Genomic and structural basis for evolution of tropane alkaloid biosynthesis.</title>
        <authorList>
            <person name="Wanga Y.-J."/>
            <person name="Taina T."/>
            <person name="Yua J.-Y."/>
            <person name="Lia J."/>
            <person name="Xua B."/>
            <person name="Chenc J."/>
            <person name="D'Auriad J.C."/>
            <person name="Huanga J.-P."/>
            <person name="Huanga S.-X."/>
        </authorList>
    </citation>
    <scope>NUCLEOTIDE SEQUENCE [LARGE SCALE GENOMIC DNA]</scope>
    <source>
        <strain evidence="3">cv. KIB-2019</strain>
    </source>
</reference>
<dbReference type="AlphaFoldDB" id="A0A9Q1RH13"/>
<feature type="region of interest" description="Disordered" evidence="1">
    <location>
        <begin position="96"/>
        <end position="128"/>
    </location>
</feature>
<dbReference type="EMBL" id="JAJAGQ010000008">
    <property type="protein sequence ID" value="KAJ8555441.1"/>
    <property type="molecule type" value="Genomic_DNA"/>
</dbReference>
<accession>A0A9Q1RH13</accession>
<name>A0A9Q1RH13_9SOLA</name>
<evidence type="ECO:0000313" key="3">
    <source>
        <dbReference type="Proteomes" id="UP001152561"/>
    </source>
</evidence>
<sequence length="211" mass="23561">MTGVEEHGGSRNIGDNTNNAPIGPDGLSVEIPAPEDPMVVDEATSEGGQTHQEDVPNDETLEEAIQNMRAQNATMSEQLNHLMQFYSDFVSKNAGSTPTAATAPPPNTIGYARKDHNRSRNDGASESEIVPKNPFQEHVLKYMKEMMNKVDTNAEKADKNSKEFLHRLNQMLRSPPVVEGLDDMRYIQLPYKLEDAPELIPKRFKMPFIPK</sequence>
<protein>
    <submittedName>
        <fullName evidence="2">Uncharacterized protein</fullName>
    </submittedName>
</protein>
<feature type="region of interest" description="Disordered" evidence="1">
    <location>
        <begin position="1"/>
        <end position="56"/>
    </location>
</feature>
<organism evidence="2 3">
    <name type="scientific">Anisodus acutangulus</name>
    <dbReference type="NCBI Taxonomy" id="402998"/>
    <lineage>
        <taxon>Eukaryota</taxon>
        <taxon>Viridiplantae</taxon>
        <taxon>Streptophyta</taxon>
        <taxon>Embryophyta</taxon>
        <taxon>Tracheophyta</taxon>
        <taxon>Spermatophyta</taxon>
        <taxon>Magnoliopsida</taxon>
        <taxon>eudicotyledons</taxon>
        <taxon>Gunneridae</taxon>
        <taxon>Pentapetalae</taxon>
        <taxon>asterids</taxon>
        <taxon>lamiids</taxon>
        <taxon>Solanales</taxon>
        <taxon>Solanaceae</taxon>
        <taxon>Solanoideae</taxon>
        <taxon>Hyoscyameae</taxon>
        <taxon>Anisodus</taxon>
    </lineage>
</organism>
<evidence type="ECO:0000256" key="1">
    <source>
        <dbReference type="SAM" id="MobiDB-lite"/>
    </source>
</evidence>